<dbReference type="InterPro" id="IPR006595">
    <property type="entry name" value="CTLH_C"/>
</dbReference>
<evidence type="ECO:0000256" key="1">
    <source>
        <dbReference type="ARBA" id="ARBA00022574"/>
    </source>
</evidence>
<proteinExistence type="predicted"/>
<reference evidence="5" key="1">
    <citation type="submission" date="2022-03" db="EMBL/GenBank/DDBJ databases">
        <authorList>
            <person name="Tunstrom K."/>
        </authorList>
    </citation>
    <scope>NUCLEOTIDE SEQUENCE</scope>
</reference>
<feature type="compositionally biased region" description="Low complexity" evidence="3">
    <location>
        <begin position="419"/>
        <end position="431"/>
    </location>
</feature>
<dbReference type="Pfam" id="PF25602">
    <property type="entry name" value="WDR47_COR"/>
    <property type="match status" value="1"/>
</dbReference>
<dbReference type="PANTHER" id="PTHR19863:SF11">
    <property type="entry name" value="WD REPEAT-CONTAINING PROTEIN 47-LIKE PROTEIN"/>
    <property type="match status" value="1"/>
</dbReference>
<evidence type="ECO:0000256" key="2">
    <source>
        <dbReference type="ARBA" id="ARBA00022737"/>
    </source>
</evidence>
<dbReference type="PROSITE" id="PS50897">
    <property type="entry name" value="CTLH"/>
    <property type="match status" value="1"/>
</dbReference>
<protein>
    <recommendedName>
        <fullName evidence="4">CTLH domain-containing protein</fullName>
    </recommendedName>
</protein>
<keyword evidence="6" id="KW-1185">Reference proteome</keyword>
<dbReference type="Proteomes" id="UP001153954">
    <property type="component" value="Unassembled WGS sequence"/>
</dbReference>
<sequence length="566" mass="63676">MPSTHLNLREDDVVRLALEFLHNRDLHITQLSLERETGVINGNYADDVLFLRQLILDGQWDDVLEFIQPLSALKAFEANKFNYAILRHKYIELLCIRSEIKAYNNVENIVDEVVKVLSDLEKLAPSKEEYSNLCLLLTLPSITDHAQFKKWNPSNARVQCFREVYPLVEQFLPCDKKSSSGGAPAKCAKNDRLMQLLIKGILYESCVNYCQAKATGSKEAQSNEVNFSRLLDGSGFDESDLSLLSWLQSIPAETFSVPFEQRMLNVDVEKLERPSLHTSWTEHMLVTPIKPRTFPHLAMPFRRPRSAADAMTRSLRPLPDGAPRHPAVMALSAIDYGPSSSYFAGFHLTGIKGSKLMNTSVDRLFDNKNGDSIYNGLNESLKPIDEQLKPIGEYAKASEVSSIGASNATTPEHRGQDYSASTSISAAAVSAERPPVAERPQQFEPAPPGGDGDFRRELLKEYQIQKQRECDDYLRNLCSSEIRPQKPMEQIGDAASAFPSAAKYTPPLNTEHNQKIQDHSPYMRPNDISESIEIPDSANVRVFFLITNFYNTKHSFFRSLIQNSGK</sequence>
<dbReference type="AlphaFoldDB" id="A0AAU9UWW1"/>
<name>A0AAU9UWW1_EUPED</name>
<accession>A0AAU9UWW1</accession>
<evidence type="ECO:0000313" key="6">
    <source>
        <dbReference type="Proteomes" id="UP001153954"/>
    </source>
</evidence>
<gene>
    <name evidence="5" type="ORF">EEDITHA_LOCUS18413</name>
</gene>
<dbReference type="Pfam" id="PF21889">
    <property type="entry name" value="TPR1-like_2nd"/>
    <property type="match status" value="1"/>
</dbReference>
<keyword evidence="2" id="KW-0677">Repeat</keyword>
<keyword evidence="1" id="KW-0853">WD repeat</keyword>
<feature type="domain" description="CTLH" evidence="4">
    <location>
        <begin position="44"/>
        <end position="101"/>
    </location>
</feature>
<dbReference type="EMBL" id="CAKOGL010000026">
    <property type="protein sequence ID" value="CAH2103975.1"/>
    <property type="molecule type" value="Genomic_DNA"/>
</dbReference>
<organism evidence="5 6">
    <name type="scientific">Euphydryas editha</name>
    <name type="common">Edith's checkerspot</name>
    <dbReference type="NCBI Taxonomy" id="104508"/>
    <lineage>
        <taxon>Eukaryota</taxon>
        <taxon>Metazoa</taxon>
        <taxon>Ecdysozoa</taxon>
        <taxon>Arthropoda</taxon>
        <taxon>Hexapoda</taxon>
        <taxon>Insecta</taxon>
        <taxon>Pterygota</taxon>
        <taxon>Neoptera</taxon>
        <taxon>Endopterygota</taxon>
        <taxon>Lepidoptera</taxon>
        <taxon>Glossata</taxon>
        <taxon>Ditrysia</taxon>
        <taxon>Papilionoidea</taxon>
        <taxon>Nymphalidae</taxon>
        <taxon>Nymphalinae</taxon>
        <taxon>Euphydryas</taxon>
    </lineage>
</organism>
<dbReference type="InterPro" id="IPR040067">
    <property type="entry name" value="WDR47"/>
</dbReference>
<feature type="region of interest" description="Disordered" evidence="3">
    <location>
        <begin position="406"/>
        <end position="454"/>
    </location>
</feature>
<dbReference type="InterPro" id="IPR054080">
    <property type="entry name" value="TPR1-like_2nd"/>
</dbReference>
<evidence type="ECO:0000313" key="5">
    <source>
        <dbReference type="EMBL" id="CAH2103975.1"/>
    </source>
</evidence>
<evidence type="ECO:0000259" key="4">
    <source>
        <dbReference type="PROSITE" id="PS50897"/>
    </source>
</evidence>
<comment type="caution">
    <text evidence="5">The sequence shown here is derived from an EMBL/GenBank/DDBJ whole genome shotgun (WGS) entry which is preliminary data.</text>
</comment>
<dbReference type="SMART" id="SM00668">
    <property type="entry name" value="CTLH"/>
    <property type="match status" value="1"/>
</dbReference>
<dbReference type="InterPro" id="IPR057749">
    <property type="entry name" value="WDR47_COR"/>
</dbReference>
<evidence type="ECO:0000256" key="3">
    <source>
        <dbReference type="SAM" id="MobiDB-lite"/>
    </source>
</evidence>
<dbReference type="PANTHER" id="PTHR19863">
    <property type="entry name" value="NEMITIN (NEURONAL ENRICHED MAP INTERACTING PROTEIN) HOMOLOG"/>
    <property type="match status" value="1"/>
</dbReference>